<dbReference type="STRING" id="416944.SAMN05421548_1266"/>
<proteinExistence type="predicted"/>
<feature type="region of interest" description="Disordered" evidence="1">
    <location>
        <begin position="349"/>
        <end position="403"/>
    </location>
</feature>
<reference evidence="5" key="1">
    <citation type="submission" date="2016-09" db="EMBL/GenBank/DDBJ databases">
        <authorList>
            <person name="Varghese N."/>
            <person name="Submissions S."/>
        </authorList>
    </citation>
    <scope>NUCLEOTIDE SEQUENCE [LARGE SCALE GENOMIC DNA]</scope>
    <source>
        <strain evidence="5">TNe-862</strain>
    </source>
</reference>
<organism evidence="4 5">
    <name type="scientific">Paraburkholderia lycopersici</name>
    <dbReference type="NCBI Taxonomy" id="416944"/>
    <lineage>
        <taxon>Bacteria</taxon>
        <taxon>Pseudomonadati</taxon>
        <taxon>Pseudomonadota</taxon>
        <taxon>Betaproteobacteria</taxon>
        <taxon>Burkholderiales</taxon>
        <taxon>Burkholderiaceae</taxon>
        <taxon>Paraburkholderia</taxon>
    </lineage>
</organism>
<dbReference type="Pfam" id="PF20232">
    <property type="entry name" value="T6SS_FHA_C"/>
    <property type="match status" value="1"/>
</dbReference>
<dbReference type="Gene3D" id="2.60.200.20">
    <property type="match status" value="1"/>
</dbReference>
<name>A0A1G6XT64_9BURK</name>
<gene>
    <name evidence="4" type="ORF">SAMN05421548_1266</name>
</gene>
<evidence type="ECO:0008006" key="6">
    <source>
        <dbReference type="Google" id="ProtNLM"/>
    </source>
</evidence>
<feature type="domain" description="Type VI secretion system FHA" evidence="3">
    <location>
        <begin position="415"/>
        <end position="579"/>
    </location>
</feature>
<keyword evidence="5" id="KW-1185">Reference proteome</keyword>
<evidence type="ECO:0000259" key="2">
    <source>
        <dbReference type="Pfam" id="PF00498"/>
    </source>
</evidence>
<dbReference type="InterPro" id="IPR008984">
    <property type="entry name" value="SMAD_FHA_dom_sf"/>
</dbReference>
<dbReference type="Pfam" id="PF00498">
    <property type="entry name" value="FHA"/>
    <property type="match status" value="1"/>
</dbReference>
<feature type="compositionally biased region" description="Low complexity" evidence="1">
    <location>
        <begin position="159"/>
        <end position="172"/>
    </location>
</feature>
<dbReference type="InterPro" id="IPR000253">
    <property type="entry name" value="FHA_dom"/>
</dbReference>
<feature type="domain" description="FHA" evidence="2">
    <location>
        <begin position="41"/>
        <end position="108"/>
    </location>
</feature>
<protein>
    <recommendedName>
        <fullName evidence="6">FHA domain protein</fullName>
    </recommendedName>
</protein>
<dbReference type="OrthoDB" id="273564at2"/>
<dbReference type="Proteomes" id="UP000198908">
    <property type="component" value="Unassembled WGS sequence"/>
</dbReference>
<accession>A0A1G6XT64</accession>
<feature type="region of interest" description="Disordered" evidence="1">
    <location>
        <begin position="157"/>
        <end position="179"/>
    </location>
</feature>
<dbReference type="SUPFAM" id="SSF49879">
    <property type="entry name" value="SMAD/FHA domain"/>
    <property type="match status" value="1"/>
</dbReference>
<dbReference type="AlphaFoldDB" id="A0A1G6XT64"/>
<evidence type="ECO:0000313" key="4">
    <source>
        <dbReference type="EMBL" id="SDD81212.1"/>
    </source>
</evidence>
<dbReference type="CDD" id="cd00060">
    <property type="entry name" value="FHA"/>
    <property type="match status" value="1"/>
</dbReference>
<dbReference type="InterPro" id="IPR046883">
    <property type="entry name" value="T6SS_FHA_C"/>
</dbReference>
<sequence length="646" mass="68755">MSHIVDHVPGLRCEIMKGMSAGGDREAGPARHCDFTFPGGTLGRGKDNDLVLPDERQQIASLQAIVLINGSGQCEISNRGGMPIRLNGASIERGQQRPIGPGDHLEIGTYLLRFDELAKPDAPHADTAATTDSASENEHNEVPGEIWAALDAEFSAVEAQPAAQPASGQPHPLLQANIAGNRPDNPLILGGGETALLQEDDDLSLSWLFADDDPLMQMPIMADMTPTVLTDVSHRTSSATMSRRAPLVLDKRDCAGHRGGFALFEEAVPLETDFNDAGDTTLCVSPGAAAPLASAIDDLLAPKGNAAAAQTSVRAELPASSIDNARVTELPPLSGLVDKPLHRHTDAAMLTFPDPPERREPTIGRLSRPAPQTFSYAHATPDGRPLPDASATHQTNDRETDTSLAPVLTRALLDGMGLDHVQAASVGCDELQRVGRLLRMFTDHTMRLSTTDATATGNMPQRNAPDRACAHNPFYALPSGGHVLTMLFAQPDPDLMHIETAAAQALTDLKSGRNAAEDRLRPDDRANVDTVLHQLAPEKLERELAESGMRLLSLRTGKAALWDHFVCAYLRVAAQVGSGISHETAPCPPTPPTPQITAHTGKNEDAVDLEALDALEAREGAIAHATGHGSTSVGQGPAYGQHWGYW</sequence>
<evidence type="ECO:0000313" key="5">
    <source>
        <dbReference type="Proteomes" id="UP000198908"/>
    </source>
</evidence>
<dbReference type="EMBL" id="FMYQ01000026">
    <property type="protein sequence ID" value="SDD81212.1"/>
    <property type="molecule type" value="Genomic_DNA"/>
</dbReference>
<evidence type="ECO:0000256" key="1">
    <source>
        <dbReference type="SAM" id="MobiDB-lite"/>
    </source>
</evidence>
<dbReference type="RefSeq" id="WP_143189328.1">
    <property type="nucleotide sequence ID" value="NZ_FMYQ01000026.1"/>
</dbReference>
<evidence type="ECO:0000259" key="3">
    <source>
        <dbReference type="Pfam" id="PF20232"/>
    </source>
</evidence>